<dbReference type="Proteomes" id="UP000695000">
    <property type="component" value="Unplaced"/>
</dbReference>
<protein>
    <submittedName>
        <fullName evidence="5">Plancitoxin-1</fullName>
    </submittedName>
</protein>
<dbReference type="GeneID" id="108561966"/>
<dbReference type="RefSeq" id="XP_017775612.1">
    <property type="nucleotide sequence ID" value="XM_017920123.1"/>
</dbReference>
<keyword evidence="2" id="KW-0378">Hydrolase</keyword>
<dbReference type="CDD" id="cd09121">
    <property type="entry name" value="PLDc_DNaseII_2"/>
    <property type="match status" value="1"/>
</dbReference>
<reference evidence="5" key="1">
    <citation type="submission" date="2025-08" db="UniProtKB">
        <authorList>
            <consortium name="RefSeq"/>
        </authorList>
    </citation>
    <scope>IDENTIFICATION</scope>
    <source>
        <tissue evidence="5">Whole Larva</tissue>
    </source>
</reference>
<dbReference type="Pfam" id="PF03265">
    <property type="entry name" value="DNase_II"/>
    <property type="match status" value="1"/>
</dbReference>
<proteinExistence type="inferred from homology"/>
<gene>
    <name evidence="5" type="primary">LOC108561966</name>
</gene>
<keyword evidence="3" id="KW-0732">Signal</keyword>
<feature type="chain" id="PRO_5047197389" evidence="3">
    <location>
        <begin position="20"/>
        <end position="352"/>
    </location>
</feature>
<name>A0ABM1MM12_NICVS</name>
<evidence type="ECO:0000313" key="4">
    <source>
        <dbReference type="Proteomes" id="UP000695000"/>
    </source>
</evidence>
<dbReference type="CDD" id="cd09120">
    <property type="entry name" value="PLDc_DNaseII_1"/>
    <property type="match status" value="1"/>
</dbReference>
<accession>A0ABM1MM12</accession>
<evidence type="ECO:0000256" key="2">
    <source>
        <dbReference type="ARBA" id="ARBA00022801"/>
    </source>
</evidence>
<evidence type="ECO:0000256" key="1">
    <source>
        <dbReference type="ARBA" id="ARBA00007527"/>
    </source>
</evidence>
<sequence length="352" mass="39626">MSMIHIIFFVVFSLIGANCLQCVDETNNNVDWYVLYKIPRENHYNKLIKNGEAYLYMSSNSMGSWKLSNLSVNSSLSFLGNSLKPLYNTKKNKQLLHILYNDEPPTKHPNLKKGHTKGIVVADKQGGFWIVHSIPLFPPPSDNSYLYPHTGMHFGQSALCISFNAKIMNKIGVQLIFNEPQIYSSNIPTDLVSIYPKLNDVINHKKISNAPSFHKSKLNSLLGKGFLSFAKNKQFNKDLYSDWVAPNLKVGMYAETWLNGPGKLISDCNKSYSVNNVRGIKLEMINLKFKSSSDHSKWAVANNSGSNWICIGDINRAEHQLHRGGGTVCVNDKRISAAYRNSINSVEPCFML</sequence>
<evidence type="ECO:0000256" key="3">
    <source>
        <dbReference type="SAM" id="SignalP"/>
    </source>
</evidence>
<dbReference type="PANTHER" id="PTHR10858:SF23">
    <property type="entry name" value="DEOXYRIBONUCLEASE II"/>
    <property type="match status" value="1"/>
</dbReference>
<dbReference type="InterPro" id="IPR004947">
    <property type="entry name" value="DNase_II"/>
</dbReference>
<comment type="similarity">
    <text evidence="1">Belongs to the DNase II family.</text>
</comment>
<keyword evidence="4" id="KW-1185">Reference proteome</keyword>
<feature type="signal peptide" evidence="3">
    <location>
        <begin position="1"/>
        <end position="19"/>
    </location>
</feature>
<dbReference type="PANTHER" id="PTHR10858">
    <property type="entry name" value="DEOXYRIBONUCLEASE II"/>
    <property type="match status" value="1"/>
</dbReference>
<organism evidence="4 5">
    <name type="scientific">Nicrophorus vespilloides</name>
    <name type="common">Boreal carrion beetle</name>
    <dbReference type="NCBI Taxonomy" id="110193"/>
    <lineage>
        <taxon>Eukaryota</taxon>
        <taxon>Metazoa</taxon>
        <taxon>Ecdysozoa</taxon>
        <taxon>Arthropoda</taxon>
        <taxon>Hexapoda</taxon>
        <taxon>Insecta</taxon>
        <taxon>Pterygota</taxon>
        <taxon>Neoptera</taxon>
        <taxon>Endopterygota</taxon>
        <taxon>Coleoptera</taxon>
        <taxon>Polyphaga</taxon>
        <taxon>Staphyliniformia</taxon>
        <taxon>Silphidae</taxon>
        <taxon>Nicrophorinae</taxon>
        <taxon>Nicrophorus</taxon>
    </lineage>
</organism>
<evidence type="ECO:0000313" key="5">
    <source>
        <dbReference type="RefSeq" id="XP_017775612.1"/>
    </source>
</evidence>